<evidence type="ECO:0000256" key="3">
    <source>
        <dbReference type="ARBA" id="ARBA00022448"/>
    </source>
</evidence>
<keyword evidence="16" id="KW-0479">Metal-binding</keyword>
<dbReference type="PANTHER" id="PTHR43185:SF1">
    <property type="entry name" value="FE(2+) TRANSPORTER FEOB"/>
    <property type="match status" value="1"/>
</dbReference>
<feature type="region of interest" description="Disordered" evidence="18">
    <location>
        <begin position="76"/>
        <end position="110"/>
    </location>
</feature>
<dbReference type="GO" id="GO:0046914">
    <property type="term" value="F:transition metal ion binding"/>
    <property type="evidence" value="ECO:0007669"/>
    <property type="project" value="InterPro"/>
</dbReference>
<keyword evidence="10 17" id="KW-0408">Iron</keyword>
<feature type="binding site" evidence="15">
    <location>
        <begin position="168"/>
        <end position="171"/>
    </location>
    <ligand>
        <name>GTP</name>
        <dbReference type="ChEBI" id="CHEBI:37565"/>
        <label>1</label>
    </ligand>
</feature>
<evidence type="ECO:0000256" key="4">
    <source>
        <dbReference type="ARBA" id="ARBA00022475"/>
    </source>
</evidence>
<dbReference type="Gene3D" id="1.10.287.1770">
    <property type="match status" value="1"/>
</dbReference>
<dbReference type="SMART" id="SM00899">
    <property type="entry name" value="FeoA"/>
    <property type="match status" value="1"/>
</dbReference>
<dbReference type="InterPro" id="IPR027417">
    <property type="entry name" value="P-loop_NTPase"/>
</dbReference>
<evidence type="ECO:0000259" key="19">
    <source>
        <dbReference type="PROSITE" id="PS51711"/>
    </source>
</evidence>
<dbReference type="InterPro" id="IPR006073">
    <property type="entry name" value="GTP-bd"/>
</dbReference>
<keyword evidence="7 17" id="KW-0812">Transmembrane</keyword>
<organism evidence="20 21">
    <name type="scientific">Paraeggerthella hongkongensis</name>
    <dbReference type="NCBI Taxonomy" id="230658"/>
    <lineage>
        <taxon>Bacteria</taxon>
        <taxon>Bacillati</taxon>
        <taxon>Actinomycetota</taxon>
        <taxon>Coriobacteriia</taxon>
        <taxon>Eggerthellales</taxon>
        <taxon>Eggerthellaceae</taxon>
        <taxon>Paraeggerthella</taxon>
    </lineage>
</organism>
<dbReference type="Pfam" id="PF12669">
    <property type="entry name" value="FeoB_associated"/>
    <property type="match status" value="1"/>
</dbReference>
<dbReference type="FunFam" id="3.40.50.300:FF:000426">
    <property type="entry name" value="Ferrous iron transport protein B"/>
    <property type="match status" value="1"/>
</dbReference>
<comment type="function">
    <text evidence="1 17">Probable transporter of a GTP-driven Fe(2+) uptake system.</text>
</comment>
<keyword evidence="13 17" id="KW-0472">Membrane</keyword>
<keyword evidence="21" id="KW-1185">Reference proteome</keyword>
<feature type="binding site" evidence="15">
    <location>
        <begin position="148"/>
        <end position="152"/>
    </location>
    <ligand>
        <name>GTP</name>
        <dbReference type="ChEBI" id="CHEBI:37565"/>
        <label>1</label>
    </ligand>
</feature>
<dbReference type="InterPro" id="IPR008988">
    <property type="entry name" value="Transcriptional_repressor_C"/>
</dbReference>
<evidence type="ECO:0000313" key="20">
    <source>
        <dbReference type="EMBL" id="RNL46860.1"/>
    </source>
</evidence>
<evidence type="ECO:0000256" key="16">
    <source>
        <dbReference type="PIRSR" id="PIRSR603373-2"/>
    </source>
</evidence>
<dbReference type="GO" id="GO:0005525">
    <property type="term" value="F:GTP binding"/>
    <property type="evidence" value="ECO:0007669"/>
    <property type="project" value="UniProtKB-KW"/>
</dbReference>
<dbReference type="SUPFAM" id="SSF52540">
    <property type="entry name" value="P-loop containing nucleoside triphosphate hydrolases"/>
    <property type="match status" value="1"/>
</dbReference>
<evidence type="ECO:0000313" key="21">
    <source>
        <dbReference type="Proteomes" id="UP000278632"/>
    </source>
</evidence>
<gene>
    <name evidence="20" type="primary">feoB</name>
    <name evidence="20" type="ORF">DMP08_04025</name>
</gene>
<keyword evidence="12 15" id="KW-0342">GTP-binding</keyword>
<dbReference type="Pfam" id="PF04023">
    <property type="entry name" value="FeoA"/>
    <property type="match status" value="1"/>
</dbReference>
<feature type="transmembrane region" description="Helical" evidence="17">
    <location>
        <begin position="759"/>
        <end position="782"/>
    </location>
</feature>
<comment type="similarity">
    <text evidence="17">Belongs to the TRAFAC class TrmE-Era-EngA-EngB-Septin-like GTPase superfamily. FeoB GTPase (TC 9.A.8) family.</text>
</comment>
<dbReference type="Pfam" id="PF02421">
    <property type="entry name" value="FeoB_N"/>
    <property type="match status" value="1"/>
</dbReference>
<dbReference type="Pfam" id="PF07664">
    <property type="entry name" value="FeoB_C"/>
    <property type="match status" value="1"/>
</dbReference>
<proteinExistence type="inferred from homology"/>
<dbReference type="Pfam" id="PF07670">
    <property type="entry name" value="Gate"/>
    <property type="match status" value="2"/>
</dbReference>
<evidence type="ECO:0000256" key="6">
    <source>
        <dbReference type="ARBA" id="ARBA00022519"/>
    </source>
</evidence>
<dbReference type="AlphaFoldDB" id="A0A3N0BHB3"/>
<comment type="caution">
    <text evidence="20">The sequence shown here is derived from an EMBL/GenBank/DDBJ whole genome shotgun (WGS) entry which is preliminary data.</text>
</comment>
<dbReference type="InterPro" id="IPR003373">
    <property type="entry name" value="Fe2_transport_prot-B"/>
</dbReference>
<dbReference type="Pfam" id="PF17910">
    <property type="entry name" value="FeoB_Cyto"/>
    <property type="match status" value="1"/>
</dbReference>
<feature type="transmembrane region" description="Helical" evidence="17">
    <location>
        <begin position="788"/>
        <end position="806"/>
    </location>
</feature>
<dbReference type="Gene3D" id="3.40.50.300">
    <property type="entry name" value="P-loop containing nucleotide triphosphate hydrolases"/>
    <property type="match status" value="1"/>
</dbReference>
<feature type="region of interest" description="Disordered" evidence="18">
    <location>
        <begin position="836"/>
        <end position="859"/>
    </location>
</feature>
<keyword evidence="8 15" id="KW-0547">Nucleotide-binding</keyword>
<dbReference type="InterPro" id="IPR050860">
    <property type="entry name" value="FeoB_GTPase"/>
</dbReference>
<reference evidence="21" key="1">
    <citation type="submission" date="2018-05" db="EMBL/GenBank/DDBJ databases">
        <title>Genome Sequencing of selected type strains of the family Eggerthellaceae.</title>
        <authorList>
            <person name="Danylec N."/>
            <person name="Stoll D.A."/>
            <person name="Doetsch A."/>
            <person name="Huch M."/>
        </authorList>
    </citation>
    <scope>NUCLEOTIDE SEQUENCE [LARGE SCALE GENOMIC DNA]</scope>
    <source>
        <strain evidence="21">DSM 16106</strain>
    </source>
</reference>
<keyword evidence="6" id="KW-0997">Cell inner membrane</keyword>
<feature type="transmembrane region" description="Helical" evidence="17">
    <location>
        <begin position="698"/>
        <end position="719"/>
    </location>
</feature>
<feature type="transmembrane region" description="Helical" evidence="17">
    <location>
        <begin position="509"/>
        <end position="532"/>
    </location>
</feature>
<protein>
    <recommendedName>
        <fullName evidence="14 17">Ferrous iron transport protein B</fullName>
    </recommendedName>
</protein>
<evidence type="ECO:0000256" key="8">
    <source>
        <dbReference type="ARBA" id="ARBA00022741"/>
    </source>
</evidence>
<accession>A0A3N0BHB3</accession>
<evidence type="ECO:0000256" key="9">
    <source>
        <dbReference type="ARBA" id="ARBA00022989"/>
    </source>
</evidence>
<evidence type="ECO:0000256" key="10">
    <source>
        <dbReference type="ARBA" id="ARBA00023004"/>
    </source>
</evidence>
<dbReference type="InterPro" id="IPR011642">
    <property type="entry name" value="Gate_dom"/>
</dbReference>
<name>A0A3N0BHB3_9ACTN</name>
<comment type="subcellular location">
    <subcellularLocation>
        <location evidence="2 17">Cell inner membrane</location>
        <topology evidence="2 17">Multi-pass membrane protein</topology>
    </subcellularLocation>
</comment>
<evidence type="ECO:0000256" key="15">
    <source>
        <dbReference type="PIRSR" id="PIRSR603373-1"/>
    </source>
</evidence>
<dbReference type="NCBIfam" id="TIGR00437">
    <property type="entry name" value="feoB"/>
    <property type="match status" value="1"/>
</dbReference>
<feature type="transmembrane region" description="Helical" evidence="17">
    <location>
        <begin position="725"/>
        <end position="747"/>
    </location>
</feature>
<dbReference type="GO" id="GO:0015093">
    <property type="term" value="F:ferrous iron transmembrane transporter activity"/>
    <property type="evidence" value="ECO:0007669"/>
    <property type="project" value="UniProtKB-UniRule"/>
</dbReference>
<feature type="transmembrane region" description="Helical" evidence="17">
    <location>
        <begin position="465"/>
        <end position="489"/>
    </location>
</feature>
<evidence type="ECO:0000256" key="1">
    <source>
        <dbReference type="ARBA" id="ARBA00003926"/>
    </source>
</evidence>
<evidence type="ECO:0000256" key="18">
    <source>
        <dbReference type="SAM" id="MobiDB-lite"/>
    </source>
</evidence>
<feature type="transmembrane region" description="Helical" evidence="17">
    <location>
        <begin position="399"/>
        <end position="420"/>
    </location>
</feature>
<feature type="transmembrane region" description="Helical" evidence="17">
    <location>
        <begin position="544"/>
        <end position="569"/>
    </location>
</feature>
<dbReference type="InterPro" id="IPR011640">
    <property type="entry name" value="Fe2_transport_prot_B_C"/>
</dbReference>
<keyword evidence="4" id="KW-1003">Cell membrane</keyword>
<dbReference type="PRINTS" id="PR00326">
    <property type="entry name" value="GTP1OBG"/>
</dbReference>
<sequence length="859" mass="92073">MGTLNNLPIGKTATVVGVGGEGSLRQHFLDMGIIPQVDIAMVKHAPMGDPVEVRVHGYELTLRLDDAQKIEIDDVREASEPRREPLVRRPLPHPGLGEGGKFHDKAAESPLPEGTPLTFALVGNQNCGKTTLFNQLTGANQHVGNFPGVTVDRKDGVVKGHPEALVTDLPGIYSMSPHSSEEVVTRRFLLEDRPRGIINIVDATNIERNLYLTMQLLELDIPMVLALNMMDEMEGNGGTVLVNEMEELLGIPVVPISASKNAGIEELVEHALHVARFQEPPVRQDFCAADEHGGAVHRCLHGIMALIDDHAERAGIPPRFAASKLAEGDALVLEKLHLDQNEKDMLDHIVAQMEAERGLDRAAAIADMRFCFIGRVCEDTVVRPHESREHARSVLVDRVLTGTYTAIPAFVAIMTLVFWLTFDVVGAWLSEVLDAGIGWLTDATAGALAAAHVNEGLQSLVIDGVFNGVGSVLSFLPIIVTLFFFLSLLEDSGYMARVAFVMDKLLRKIGLSGRSIVPMLIGFGCTVPAVMASRTLPSERDRKMTILLTPYMSCSAKLPIYAFFTAAFFPTSGALVMVGLYFGGIAVGVLVALALRRTLFSGEAVPFVMELPNYRMPSARNVGLLLWEKAKDFLERAFTVIFVATIVIWFLQTFDFGLNMVANSEDSMLAVVAGWIAPAFAPLGFGDWRISTALVTGFMAKESVVSTLSILFGSTASLVAVMSSAAALALLVFCLLYTPCVAAVAAVKRELGGKWALGVVFGQLAVAWVAAFAVHGVGAFAADAGESAWTLAVGALVAALVVLALARMRSRRARGSGCGSSCDGCEGCAQVPVPRAADGDGESSEREPAHGWKDGGIGR</sequence>
<feature type="binding site" evidence="15">
    <location>
        <begin position="123"/>
        <end position="130"/>
    </location>
    <ligand>
        <name>GTP</name>
        <dbReference type="ChEBI" id="CHEBI:37565"/>
        <label>1</label>
    </ligand>
</feature>
<dbReference type="InterPro" id="IPR038157">
    <property type="entry name" value="FeoA_core_dom"/>
</dbReference>
<keyword evidence="5 17" id="KW-0410">Iron transport</keyword>
<dbReference type="InterPro" id="IPR007167">
    <property type="entry name" value="Fe-transptr_FeoA-like"/>
</dbReference>
<keyword evidence="9 17" id="KW-1133">Transmembrane helix</keyword>
<dbReference type="InterPro" id="IPR041069">
    <property type="entry name" value="FeoB_Cyto"/>
</dbReference>
<dbReference type="PANTHER" id="PTHR43185">
    <property type="entry name" value="FERROUS IRON TRANSPORT PROTEIN B"/>
    <property type="match status" value="1"/>
</dbReference>
<keyword evidence="16" id="KW-0460">Magnesium</keyword>
<feature type="domain" description="FeoB-type G" evidence="19">
    <location>
        <begin position="116"/>
        <end position="277"/>
    </location>
</feature>
<feature type="binding site" evidence="15">
    <location>
        <begin position="228"/>
        <end position="231"/>
    </location>
    <ligand>
        <name>GTP</name>
        <dbReference type="ChEBI" id="CHEBI:37565"/>
        <label>1</label>
    </ligand>
</feature>
<feature type="transmembrane region" description="Helical" evidence="17">
    <location>
        <begin position="633"/>
        <end position="652"/>
    </location>
</feature>
<feature type="binding site" evidence="16">
    <location>
        <position position="138"/>
    </location>
    <ligand>
        <name>Mg(2+)</name>
        <dbReference type="ChEBI" id="CHEBI:18420"/>
        <label>2</label>
    </ligand>
</feature>
<evidence type="ECO:0000256" key="7">
    <source>
        <dbReference type="ARBA" id="ARBA00022692"/>
    </source>
</evidence>
<evidence type="ECO:0000256" key="14">
    <source>
        <dbReference type="NCBIfam" id="TIGR00437"/>
    </source>
</evidence>
<dbReference type="CDD" id="cd01879">
    <property type="entry name" value="FeoB"/>
    <property type="match status" value="1"/>
</dbReference>
<feature type="compositionally biased region" description="Basic and acidic residues" evidence="18">
    <location>
        <begin position="843"/>
        <end position="853"/>
    </location>
</feature>
<feature type="binding site" evidence="16">
    <location>
        <position position="134"/>
    </location>
    <ligand>
        <name>Mg(2+)</name>
        <dbReference type="ChEBI" id="CHEBI:18420"/>
        <label>2</label>
    </ligand>
</feature>
<dbReference type="SUPFAM" id="SSF50037">
    <property type="entry name" value="C-terminal domain of transcriptional repressors"/>
    <property type="match status" value="1"/>
</dbReference>
<keyword evidence="11" id="KW-0406">Ion transport</keyword>
<evidence type="ECO:0000256" key="5">
    <source>
        <dbReference type="ARBA" id="ARBA00022496"/>
    </source>
</evidence>
<feature type="compositionally biased region" description="Basic and acidic residues" evidence="18">
    <location>
        <begin position="76"/>
        <end position="87"/>
    </location>
</feature>
<dbReference type="Proteomes" id="UP000278632">
    <property type="component" value="Unassembled WGS sequence"/>
</dbReference>
<evidence type="ECO:0000256" key="17">
    <source>
        <dbReference type="RuleBase" id="RU362098"/>
    </source>
</evidence>
<dbReference type="EMBL" id="QICD01000005">
    <property type="protein sequence ID" value="RNL46860.1"/>
    <property type="molecule type" value="Genomic_DNA"/>
</dbReference>
<dbReference type="RefSeq" id="WP_123191693.1">
    <property type="nucleotide sequence ID" value="NZ_QICD01000005.1"/>
</dbReference>
<evidence type="ECO:0000256" key="11">
    <source>
        <dbReference type="ARBA" id="ARBA00023065"/>
    </source>
</evidence>
<feature type="transmembrane region" description="Helical" evidence="17">
    <location>
        <begin position="667"/>
        <end position="686"/>
    </location>
</feature>
<dbReference type="PROSITE" id="PS51711">
    <property type="entry name" value="G_FEOB"/>
    <property type="match status" value="1"/>
</dbReference>
<evidence type="ECO:0000256" key="2">
    <source>
        <dbReference type="ARBA" id="ARBA00004429"/>
    </source>
</evidence>
<dbReference type="OrthoDB" id="9809127at2"/>
<dbReference type="Gene3D" id="2.30.30.90">
    <property type="match status" value="1"/>
</dbReference>
<keyword evidence="3 17" id="KW-0813">Transport</keyword>
<feature type="binding site" evidence="16">
    <location>
        <position position="137"/>
    </location>
    <ligand>
        <name>Mg(2+)</name>
        <dbReference type="ChEBI" id="CHEBI:18420"/>
        <label>2</label>
    </ligand>
</feature>
<dbReference type="GO" id="GO:0005886">
    <property type="term" value="C:plasma membrane"/>
    <property type="evidence" value="ECO:0007669"/>
    <property type="project" value="UniProtKB-SubCell"/>
</dbReference>
<feature type="transmembrane region" description="Helical" evidence="17">
    <location>
        <begin position="575"/>
        <end position="595"/>
    </location>
</feature>
<dbReference type="InterPro" id="IPR030389">
    <property type="entry name" value="G_FEOB_dom"/>
</dbReference>
<evidence type="ECO:0000256" key="12">
    <source>
        <dbReference type="ARBA" id="ARBA00023134"/>
    </source>
</evidence>
<evidence type="ECO:0000256" key="13">
    <source>
        <dbReference type="ARBA" id="ARBA00023136"/>
    </source>
</evidence>